<dbReference type="Proteomes" id="UP000005204">
    <property type="component" value="Unassembled WGS sequence"/>
</dbReference>
<dbReference type="GO" id="GO:0003677">
    <property type="term" value="F:DNA binding"/>
    <property type="evidence" value="ECO:0007669"/>
    <property type="project" value="UniProtKB-UniRule"/>
</dbReference>
<protein>
    <recommendedName>
        <fullName evidence="7">THAP-type domain-containing protein</fullName>
    </recommendedName>
</protein>
<feature type="compositionally biased region" description="Low complexity" evidence="6">
    <location>
        <begin position="62"/>
        <end position="79"/>
    </location>
</feature>
<dbReference type="AlphaFoldDB" id="A0A8R2HR91"/>
<proteinExistence type="predicted"/>
<dbReference type="SUPFAM" id="SSF57716">
    <property type="entry name" value="Glucocorticoid receptor-like (DNA-binding domain)"/>
    <property type="match status" value="1"/>
</dbReference>
<reference evidence="9" key="1">
    <citation type="journal article" date="2008" name="Insect Biochem. Mol. Biol.">
        <title>The genome of a lepidopteran model insect, the silkworm Bombyx mori.</title>
        <authorList>
            <consortium name="International Silkworm Genome Consortium"/>
        </authorList>
    </citation>
    <scope>NUCLEOTIDE SEQUENCE [LARGE SCALE GENOMIC DNA]</scope>
    <source>
        <strain evidence="9">p50T</strain>
    </source>
</reference>
<organism evidence="8 9">
    <name type="scientific">Bombyx mori</name>
    <name type="common">Silk moth</name>
    <dbReference type="NCBI Taxonomy" id="7091"/>
    <lineage>
        <taxon>Eukaryota</taxon>
        <taxon>Metazoa</taxon>
        <taxon>Ecdysozoa</taxon>
        <taxon>Arthropoda</taxon>
        <taxon>Hexapoda</taxon>
        <taxon>Insecta</taxon>
        <taxon>Pterygota</taxon>
        <taxon>Neoptera</taxon>
        <taxon>Endopterygota</taxon>
        <taxon>Lepidoptera</taxon>
        <taxon>Glossata</taxon>
        <taxon>Ditrysia</taxon>
        <taxon>Bombycoidea</taxon>
        <taxon>Bombycidae</taxon>
        <taxon>Bombycinae</taxon>
        <taxon>Bombyx</taxon>
    </lineage>
</organism>
<evidence type="ECO:0000256" key="5">
    <source>
        <dbReference type="PROSITE-ProRule" id="PRU00309"/>
    </source>
</evidence>
<feature type="region of interest" description="Disordered" evidence="6">
    <location>
        <begin position="59"/>
        <end position="82"/>
    </location>
</feature>
<keyword evidence="1" id="KW-0479">Metal-binding</keyword>
<evidence type="ECO:0000256" key="2">
    <source>
        <dbReference type="ARBA" id="ARBA00022771"/>
    </source>
</evidence>
<keyword evidence="2 5" id="KW-0863">Zinc-finger</keyword>
<evidence type="ECO:0000256" key="1">
    <source>
        <dbReference type="ARBA" id="ARBA00022723"/>
    </source>
</evidence>
<keyword evidence="9" id="KW-1185">Reference proteome</keyword>
<keyword evidence="4 5" id="KW-0238">DNA-binding</keyword>
<evidence type="ECO:0000256" key="6">
    <source>
        <dbReference type="SAM" id="MobiDB-lite"/>
    </source>
</evidence>
<evidence type="ECO:0000259" key="7">
    <source>
        <dbReference type="PROSITE" id="PS50950"/>
    </source>
</evidence>
<evidence type="ECO:0000313" key="9">
    <source>
        <dbReference type="Proteomes" id="UP000005204"/>
    </source>
</evidence>
<evidence type="ECO:0000256" key="3">
    <source>
        <dbReference type="ARBA" id="ARBA00022833"/>
    </source>
</evidence>
<dbReference type="InterPro" id="IPR006612">
    <property type="entry name" value="THAP_Znf"/>
</dbReference>
<dbReference type="GO" id="GO:0008270">
    <property type="term" value="F:zinc ion binding"/>
    <property type="evidence" value="ECO:0007669"/>
    <property type="project" value="UniProtKB-KW"/>
</dbReference>
<evidence type="ECO:0000313" key="8">
    <source>
        <dbReference type="EnsemblMetazoa" id="XP_021205671.2"/>
    </source>
</evidence>
<name>A0A8R2HR91_BOMMO</name>
<evidence type="ECO:0000256" key="4">
    <source>
        <dbReference type="ARBA" id="ARBA00023125"/>
    </source>
</evidence>
<dbReference type="PROSITE" id="PS50950">
    <property type="entry name" value="ZF_THAP"/>
    <property type="match status" value="1"/>
</dbReference>
<dbReference type="EnsemblMetazoa" id="XM_021349996.2">
    <property type="protein sequence ID" value="XP_021205671.2"/>
    <property type="gene ID" value="LOC110385721"/>
</dbReference>
<dbReference type="Pfam" id="PF05485">
    <property type="entry name" value="THAP"/>
    <property type="match status" value="1"/>
</dbReference>
<reference evidence="8" key="2">
    <citation type="submission" date="2022-06" db="UniProtKB">
        <authorList>
            <consortium name="EnsemblMetazoa"/>
        </authorList>
    </citation>
    <scope>IDENTIFICATION</scope>
    <source>
        <strain evidence="8">p50T (Dazao)</strain>
    </source>
</reference>
<sequence length="194" mass="22681">MPACVVKWCRSHSRLNCPGITFHYFPADAIRQKKWIAAVKLERQEYDWMPVKTSRMIRFEETPTSSRNSTENENNNNERLQSVDENSLFANFKVGDLPEQFTKTNTAEPQAHKAQKLKLENKIVTEYNEGAAEESRKKNFENNLVSNEVHTFEERVLCVTPINIPSSDIESELNTPRTHMLKHELRKKSFFFFL</sequence>
<accession>A0A8R2HR91</accession>
<feature type="domain" description="THAP-type" evidence="7">
    <location>
        <begin position="1"/>
        <end position="89"/>
    </location>
</feature>
<keyword evidence="3" id="KW-0862">Zinc</keyword>